<evidence type="ECO:0000313" key="5">
    <source>
        <dbReference type="EMBL" id="WBW71776.1"/>
    </source>
</evidence>
<dbReference type="KEGG" id="som:SOMG_00516"/>
<dbReference type="PROSITE" id="PS50192">
    <property type="entry name" value="T_SNARE"/>
    <property type="match status" value="1"/>
</dbReference>
<dbReference type="GO" id="GO:0005484">
    <property type="term" value="F:SNAP receptor activity"/>
    <property type="evidence" value="ECO:0007669"/>
    <property type="project" value="TreeGrafter"/>
</dbReference>
<feature type="domain" description="T-SNARE coiled-coil homology" evidence="4">
    <location>
        <begin position="319"/>
        <end position="381"/>
    </location>
</feature>
<sequence length="382" mass="42598">MGLFKKKKGVNPDMYKAPEEGSSAASTGTPAPSYTSNGYSGNSYPNAYSTGSGYETSMPKGGYNMQSIRNDPYARKDMPPMRSGAAVASSAPSTPSGYERPSYQRSPASQTTLDLKKQELFQGARRIQENSENYLNEDGDEADMAESYNATAEEDEDVEAIKQKIQFVKQDSLSSTRNALQMANNAEQAGMATLQNLGQQTEKVASAEKELDVAKIHAKRAEEQARELKTLNRSMFAIHIGKPWGKGKRVAAEEARLTAKREAERQDELLNRQFAFQSQRRIGETMKKNQKESVKPNDKKGVSIIERSRYQFEPDAEDDMNEKEIDKNLDQLDGVVGRLKGLAYATGQEVESQNTRLGKVHDKSDRLDTDVYLNVERLRNIH</sequence>
<dbReference type="SMART" id="SM00397">
    <property type="entry name" value="t_SNARE"/>
    <property type="match status" value="2"/>
</dbReference>
<feature type="compositionally biased region" description="Polar residues" evidence="3">
    <location>
        <begin position="103"/>
        <end position="113"/>
    </location>
</feature>
<organism evidence="5 6">
    <name type="scientific">Schizosaccharomyces osmophilus</name>
    <dbReference type="NCBI Taxonomy" id="2545709"/>
    <lineage>
        <taxon>Eukaryota</taxon>
        <taxon>Fungi</taxon>
        <taxon>Dikarya</taxon>
        <taxon>Ascomycota</taxon>
        <taxon>Taphrinomycotina</taxon>
        <taxon>Schizosaccharomycetes</taxon>
        <taxon>Schizosaccharomycetales</taxon>
        <taxon>Schizosaccharomycetaceae</taxon>
        <taxon>Schizosaccharomyces</taxon>
    </lineage>
</organism>
<evidence type="ECO:0000256" key="1">
    <source>
        <dbReference type="ARBA" id="ARBA00009480"/>
    </source>
</evidence>
<feature type="coiled-coil region" evidence="2">
    <location>
        <begin position="204"/>
        <end position="272"/>
    </location>
</feature>
<evidence type="ECO:0000313" key="6">
    <source>
        <dbReference type="Proteomes" id="UP001212411"/>
    </source>
</evidence>
<evidence type="ECO:0000256" key="2">
    <source>
        <dbReference type="SAM" id="Coils"/>
    </source>
</evidence>
<dbReference type="AlphaFoldDB" id="A0AAF0ATS4"/>
<dbReference type="PANTHER" id="PTHR19305">
    <property type="entry name" value="SYNAPTOSOMAL ASSOCIATED PROTEIN"/>
    <property type="match status" value="1"/>
</dbReference>
<accession>A0AAF0ATS4</accession>
<dbReference type="InterPro" id="IPR000727">
    <property type="entry name" value="T_SNARE_dom"/>
</dbReference>
<dbReference type="GO" id="GO:0005886">
    <property type="term" value="C:plasma membrane"/>
    <property type="evidence" value="ECO:0007669"/>
    <property type="project" value="TreeGrafter"/>
</dbReference>
<feature type="compositionally biased region" description="Low complexity" evidence="3">
    <location>
        <begin position="83"/>
        <end position="97"/>
    </location>
</feature>
<reference evidence="5 6" key="1">
    <citation type="journal article" date="2023" name="G3 (Bethesda)">
        <title>A high-quality reference genome for the fission yeast Schizosaccharomyces osmophilus.</title>
        <authorList>
            <person name="Jia G.S."/>
            <person name="Zhang W.C."/>
            <person name="Liang Y."/>
            <person name="Liu X.H."/>
            <person name="Rhind N."/>
            <person name="Pidoux A."/>
            <person name="Brysch-Herzberg M."/>
            <person name="Du L.L."/>
        </authorList>
    </citation>
    <scope>NUCLEOTIDE SEQUENCE [LARGE SCALE GENOMIC DNA]</scope>
    <source>
        <strain evidence="5 6">CBS 15793</strain>
    </source>
</reference>
<proteinExistence type="inferred from homology"/>
<dbReference type="EMBL" id="CP115611">
    <property type="protein sequence ID" value="WBW71776.1"/>
    <property type="molecule type" value="Genomic_DNA"/>
</dbReference>
<evidence type="ECO:0000256" key="3">
    <source>
        <dbReference type="SAM" id="MobiDB-lite"/>
    </source>
</evidence>
<gene>
    <name evidence="5" type="primary">sec9</name>
    <name evidence="5" type="ORF">SOMG_00516</name>
</gene>
<dbReference type="SUPFAM" id="SSF58038">
    <property type="entry name" value="SNARE fusion complex"/>
    <property type="match status" value="2"/>
</dbReference>
<evidence type="ECO:0000259" key="4">
    <source>
        <dbReference type="PROSITE" id="PS50192"/>
    </source>
</evidence>
<dbReference type="CDD" id="cd15857">
    <property type="entry name" value="SNARE_SEC9C"/>
    <property type="match status" value="1"/>
</dbReference>
<feature type="compositionally biased region" description="Low complexity" evidence="3">
    <location>
        <begin position="21"/>
        <end position="49"/>
    </location>
</feature>
<keyword evidence="2" id="KW-0175">Coiled coil</keyword>
<dbReference type="Proteomes" id="UP001212411">
    <property type="component" value="Chromosome 1"/>
</dbReference>
<dbReference type="GO" id="GO:0006906">
    <property type="term" value="P:vesicle fusion"/>
    <property type="evidence" value="ECO:0007669"/>
    <property type="project" value="TreeGrafter"/>
</dbReference>
<protein>
    <submittedName>
        <fullName evidence="5">SNAP-25-like proteinue</fullName>
    </submittedName>
</protein>
<dbReference type="PANTHER" id="PTHR19305:SF9">
    <property type="entry name" value="SYNAPTOSOMAL-ASSOCIATED PROTEIN 29"/>
    <property type="match status" value="1"/>
</dbReference>
<dbReference type="GO" id="GO:0031201">
    <property type="term" value="C:SNARE complex"/>
    <property type="evidence" value="ECO:0007669"/>
    <property type="project" value="TreeGrafter"/>
</dbReference>
<keyword evidence="6" id="KW-1185">Reference proteome</keyword>
<name>A0AAF0ATS4_9SCHI</name>
<dbReference type="RefSeq" id="XP_056036019.1">
    <property type="nucleotide sequence ID" value="XM_056179310.1"/>
</dbReference>
<dbReference type="GO" id="GO:0006887">
    <property type="term" value="P:exocytosis"/>
    <property type="evidence" value="ECO:0007669"/>
    <property type="project" value="TreeGrafter"/>
</dbReference>
<dbReference type="CDD" id="cd15886">
    <property type="entry name" value="SNARE_SEC9N"/>
    <property type="match status" value="1"/>
</dbReference>
<dbReference type="GeneID" id="80873999"/>
<dbReference type="GO" id="GO:0019905">
    <property type="term" value="F:syntaxin binding"/>
    <property type="evidence" value="ECO:0007669"/>
    <property type="project" value="TreeGrafter"/>
</dbReference>
<comment type="similarity">
    <text evidence="1">Belongs to the SNAP-25 family.</text>
</comment>
<feature type="region of interest" description="Disordered" evidence="3">
    <location>
        <begin position="1"/>
        <end position="113"/>
    </location>
</feature>
<dbReference type="Gene3D" id="1.20.5.110">
    <property type="match status" value="2"/>
</dbReference>